<accession>A0A5B0NZE7</accession>
<reference evidence="2 3" key="1">
    <citation type="submission" date="2019-05" db="EMBL/GenBank/DDBJ databases">
        <title>Emergence of the Ug99 lineage of the wheat stem rust pathogen through somatic hybridization.</title>
        <authorList>
            <person name="Li F."/>
            <person name="Upadhyaya N.M."/>
            <person name="Sperschneider J."/>
            <person name="Matny O."/>
            <person name="Nguyen-Phuc H."/>
            <person name="Mago R."/>
            <person name="Raley C."/>
            <person name="Miller M.E."/>
            <person name="Silverstein K.A.T."/>
            <person name="Henningsen E."/>
            <person name="Hirsch C.D."/>
            <person name="Visser B."/>
            <person name="Pretorius Z.A."/>
            <person name="Steffenson B.J."/>
            <person name="Schwessinger B."/>
            <person name="Dodds P.N."/>
            <person name="Figueroa M."/>
        </authorList>
    </citation>
    <scope>NUCLEOTIDE SEQUENCE [LARGE SCALE GENOMIC DNA]</scope>
    <source>
        <strain evidence="2">21-0</strain>
    </source>
</reference>
<keyword evidence="3" id="KW-1185">Reference proteome</keyword>
<evidence type="ECO:0000313" key="2">
    <source>
        <dbReference type="EMBL" id="KAA1094605.1"/>
    </source>
</evidence>
<protein>
    <recommendedName>
        <fullName evidence="1">RNase H type-1 domain-containing protein</fullName>
    </recommendedName>
</protein>
<dbReference type="OrthoDB" id="2507389at2759"/>
<gene>
    <name evidence="2" type="ORF">PGT21_026464</name>
</gene>
<sequence>MYWIASSFKITIYSLLKRFDFISFLLDGSSIPGKGSASAALLNNSISFACRINDADKASAFEAEVQAINIGLDIINNQFINNNLPFSDRINIYSDNQATLQVIAKPPLSSSNQSTFIQIFDKLVSLKTSLQFSVSLFWCPAHVGIPENEKVDQLAKNSTEGNPLFNLDQQTRTLSNIQQVLERGLSSTIYQLRVGHSPLNDFLFRINKIESPNCHFCHTPETPPFFTRSVAGTVSLSRSLKLTKRLIHPFIQKHT</sequence>
<organism evidence="2 3">
    <name type="scientific">Puccinia graminis f. sp. tritici</name>
    <dbReference type="NCBI Taxonomy" id="56615"/>
    <lineage>
        <taxon>Eukaryota</taxon>
        <taxon>Fungi</taxon>
        <taxon>Dikarya</taxon>
        <taxon>Basidiomycota</taxon>
        <taxon>Pucciniomycotina</taxon>
        <taxon>Pucciniomycetes</taxon>
        <taxon>Pucciniales</taxon>
        <taxon>Pucciniaceae</taxon>
        <taxon>Puccinia</taxon>
    </lineage>
</organism>
<dbReference type="GO" id="GO:0004523">
    <property type="term" value="F:RNA-DNA hybrid ribonuclease activity"/>
    <property type="evidence" value="ECO:0007669"/>
    <property type="project" value="InterPro"/>
</dbReference>
<dbReference type="GO" id="GO:0003676">
    <property type="term" value="F:nucleic acid binding"/>
    <property type="evidence" value="ECO:0007669"/>
    <property type="project" value="InterPro"/>
</dbReference>
<dbReference type="AlphaFoldDB" id="A0A5B0NZE7"/>
<dbReference type="Pfam" id="PF00075">
    <property type="entry name" value="RNase_H"/>
    <property type="match status" value="1"/>
</dbReference>
<evidence type="ECO:0000313" key="3">
    <source>
        <dbReference type="Proteomes" id="UP000324748"/>
    </source>
</evidence>
<dbReference type="EMBL" id="VSWC01000079">
    <property type="protein sequence ID" value="KAA1094605.1"/>
    <property type="molecule type" value="Genomic_DNA"/>
</dbReference>
<dbReference type="PROSITE" id="PS50879">
    <property type="entry name" value="RNASE_H_1"/>
    <property type="match status" value="1"/>
</dbReference>
<name>A0A5B0NZE7_PUCGR</name>
<evidence type="ECO:0000259" key="1">
    <source>
        <dbReference type="PROSITE" id="PS50879"/>
    </source>
</evidence>
<dbReference type="Gene3D" id="3.30.420.10">
    <property type="entry name" value="Ribonuclease H-like superfamily/Ribonuclease H"/>
    <property type="match status" value="1"/>
</dbReference>
<dbReference type="InterPro" id="IPR002156">
    <property type="entry name" value="RNaseH_domain"/>
</dbReference>
<dbReference type="InterPro" id="IPR012337">
    <property type="entry name" value="RNaseH-like_sf"/>
</dbReference>
<comment type="caution">
    <text evidence="2">The sequence shown here is derived from an EMBL/GenBank/DDBJ whole genome shotgun (WGS) entry which is preliminary data.</text>
</comment>
<proteinExistence type="predicted"/>
<dbReference type="InterPro" id="IPR036397">
    <property type="entry name" value="RNaseH_sf"/>
</dbReference>
<dbReference type="CDD" id="cd09276">
    <property type="entry name" value="Rnase_HI_RT_non_LTR"/>
    <property type="match status" value="1"/>
</dbReference>
<dbReference type="SUPFAM" id="SSF53098">
    <property type="entry name" value="Ribonuclease H-like"/>
    <property type="match status" value="1"/>
</dbReference>
<feature type="domain" description="RNase H type-1" evidence="1">
    <location>
        <begin position="18"/>
        <end position="160"/>
    </location>
</feature>
<dbReference type="Proteomes" id="UP000324748">
    <property type="component" value="Unassembled WGS sequence"/>
</dbReference>